<feature type="chain" id="PRO_5022057548" description="Heavy-metal-binding" evidence="1">
    <location>
        <begin position="20"/>
        <end position="123"/>
    </location>
</feature>
<reference evidence="2 3" key="1">
    <citation type="submission" date="2017-05" db="EMBL/GenBank/DDBJ databases">
        <authorList>
            <person name="Varghese N."/>
            <person name="Submissions S."/>
        </authorList>
    </citation>
    <scope>NUCLEOTIDE SEQUENCE [LARGE SCALE GENOMIC DNA]</scope>
    <source>
        <strain evidence="2 3">DSM 29506</strain>
    </source>
</reference>
<accession>A0A521EUN1</accession>
<keyword evidence="3" id="KW-1185">Reference proteome</keyword>
<evidence type="ECO:0000313" key="2">
    <source>
        <dbReference type="EMBL" id="SMO87648.1"/>
    </source>
</evidence>
<keyword evidence="1" id="KW-0732">Signal</keyword>
<dbReference type="RefSeq" id="WP_142494059.1">
    <property type="nucleotide sequence ID" value="NZ_FXTO01000020.1"/>
</dbReference>
<feature type="signal peptide" evidence="1">
    <location>
        <begin position="1"/>
        <end position="19"/>
    </location>
</feature>
<protein>
    <recommendedName>
        <fullName evidence="4">Heavy-metal-binding</fullName>
    </recommendedName>
</protein>
<dbReference type="AlphaFoldDB" id="A0A521EUN1"/>
<evidence type="ECO:0000313" key="3">
    <source>
        <dbReference type="Proteomes" id="UP000316030"/>
    </source>
</evidence>
<sequence>MTKLLFLAALVLPVAGCNTWTQTNIDRTTKSIPVSEAQVQHVSLSSAPFNPARQEKLADLDVAVNKTTAFPPNPTVEAVEAKLREDAAKLGATAVVDVKISDVKISAFSWGTRTGTGIAVKAK</sequence>
<evidence type="ECO:0008006" key="4">
    <source>
        <dbReference type="Google" id="ProtNLM"/>
    </source>
</evidence>
<organism evidence="2 3">
    <name type="scientific">Thalassovita litoralis</name>
    <dbReference type="NCBI Taxonomy" id="1010611"/>
    <lineage>
        <taxon>Bacteria</taxon>
        <taxon>Pseudomonadati</taxon>
        <taxon>Pseudomonadota</taxon>
        <taxon>Alphaproteobacteria</taxon>
        <taxon>Rhodobacterales</taxon>
        <taxon>Roseobacteraceae</taxon>
        <taxon>Thalassovita</taxon>
    </lineage>
</organism>
<proteinExistence type="predicted"/>
<dbReference type="Proteomes" id="UP000316030">
    <property type="component" value="Unassembled WGS sequence"/>
</dbReference>
<name>A0A521EUN1_9RHOB</name>
<dbReference type="OrthoDB" id="7864788at2"/>
<dbReference type="EMBL" id="FXTO01000020">
    <property type="protein sequence ID" value="SMO87648.1"/>
    <property type="molecule type" value="Genomic_DNA"/>
</dbReference>
<evidence type="ECO:0000256" key="1">
    <source>
        <dbReference type="SAM" id="SignalP"/>
    </source>
</evidence>
<gene>
    <name evidence="2" type="ORF">SAMN06265173_1206</name>
</gene>